<accession>A0A3M7SE79</accession>
<proteinExistence type="predicted"/>
<evidence type="ECO:0000313" key="2">
    <source>
        <dbReference type="Proteomes" id="UP000276133"/>
    </source>
</evidence>
<protein>
    <submittedName>
        <fullName evidence="1">Uncharacterized protein</fullName>
    </submittedName>
</protein>
<comment type="caution">
    <text evidence="1">The sequence shown here is derived from an EMBL/GenBank/DDBJ whole genome shotgun (WGS) entry which is preliminary data.</text>
</comment>
<reference evidence="1 2" key="1">
    <citation type="journal article" date="2018" name="Sci. Rep.">
        <title>Genomic signatures of local adaptation to the degree of environmental predictability in rotifers.</title>
        <authorList>
            <person name="Franch-Gras L."/>
            <person name="Hahn C."/>
            <person name="Garcia-Roger E.M."/>
            <person name="Carmona M.J."/>
            <person name="Serra M."/>
            <person name="Gomez A."/>
        </authorList>
    </citation>
    <scope>NUCLEOTIDE SEQUENCE [LARGE SCALE GENOMIC DNA]</scope>
    <source>
        <strain evidence="1">HYR1</strain>
    </source>
</reference>
<sequence>MKTIHKDPLLFKAMHSPWVEQKKNFTFNLTQDQLFTQFTILKQKKKNKTFAFKLLTKLEPKKHLKRLKKGISFSTSTCCSIP</sequence>
<organism evidence="1 2">
    <name type="scientific">Brachionus plicatilis</name>
    <name type="common">Marine rotifer</name>
    <name type="synonym">Brachionus muelleri</name>
    <dbReference type="NCBI Taxonomy" id="10195"/>
    <lineage>
        <taxon>Eukaryota</taxon>
        <taxon>Metazoa</taxon>
        <taxon>Spiralia</taxon>
        <taxon>Gnathifera</taxon>
        <taxon>Rotifera</taxon>
        <taxon>Eurotatoria</taxon>
        <taxon>Monogononta</taxon>
        <taxon>Pseudotrocha</taxon>
        <taxon>Ploima</taxon>
        <taxon>Brachionidae</taxon>
        <taxon>Brachionus</taxon>
    </lineage>
</organism>
<dbReference type="EMBL" id="REGN01001523">
    <property type="protein sequence ID" value="RNA34124.1"/>
    <property type="molecule type" value="Genomic_DNA"/>
</dbReference>
<gene>
    <name evidence="1" type="ORF">BpHYR1_025067</name>
</gene>
<keyword evidence="2" id="KW-1185">Reference proteome</keyword>
<name>A0A3M7SE79_BRAPC</name>
<dbReference type="Proteomes" id="UP000276133">
    <property type="component" value="Unassembled WGS sequence"/>
</dbReference>
<evidence type="ECO:0000313" key="1">
    <source>
        <dbReference type="EMBL" id="RNA34124.1"/>
    </source>
</evidence>
<dbReference type="AlphaFoldDB" id="A0A3M7SE79"/>